<dbReference type="Proteomes" id="UP000184774">
    <property type="component" value="Unassembled WGS sequence"/>
</dbReference>
<dbReference type="EMBL" id="FSSB01000016">
    <property type="protein sequence ID" value="SIO94659.1"/>
    <property type="molecule type" value="Genomic_DNA"/>
</dbReference>
<gene>
    <name evidence="2" type="ORF">VSP9026_02388</name>
</gene>
<sequence length="176" mass="19949">MQDLNVILNNIIQMFQQQYPERSVTRNWQDRSAYKNSELEPGVLTLVYTGESLIGNAYATHVNLLVIGRVYCGHHAQGLDVEQRELTFLKQWRDFCTSSLVGNISIQRVMTSQQQEVPDGWFICECVAGPFDLGAEIDWLSGGPAEFPDTIHVSQRPDIGLPNQDDYFPVSDLKDE</sequence>
<accession>A0A1N6M5E2</accession>
<evidence type="ECO:0000313" key="3">
    <source>
        <dbReference type="Proteomes" id="UP000184774"/>
    </source>
</evidence>
<proteinExistence type="predicted"/>
<feature type="region of interest" description="Disordered" evidence="1">
    <location>
        <begin position="153"/>
        <end position="176"/>
    </location>
</feature>
<evidence type="ECO:0008006" key="4">
    <source>
        <dbReference type="Google" id="ProtNLM"/>
    </source>
</evidence>
<organism evidence="2 3">
    <name type="scientific">Vibrio spartinae</name>
    <dbReference type="NCBI Taxonomy" id="1918945"/>
    <lineage>
        <taxon>Bacteria</taxon>
        <taxon>Pseudomonadati</taxon>
        <taxon>Pseudomonadota</taxon>
        <taxon>Gammaproteobacteria</taxon>
        <taxon>Vibrionales</taxon>
        <taxon>Vibrionaceae</taxon>
        <taxon>Vibrio</taxon>
    </lineage>
</organism>
<protein>
    <recommendedName>
        <fullName evidence="4">Phage protein</fullName>
    </recommendedName>
</protein>
<evidence type="ECO:0000313" key="2">
    <source>
        <dbReference type="EMBL" id="SIO94659.1"/>
    </source>
</evidence>
<dbReference type="OrthoDB" id="5872307at2"/>
<dbReference type="AlphaFoldDB" id="A0A1N6M5E2"/>
<dbReference type="RefSeq" id="WP_074373194.1">
    <property type="nucleotide sequence ID" value="NZ_AP024907.1"/>
</dbReference>
<evidence type="ECO:0000256" key="1">
    <source>
        <dbReference type="SAM" id="MobiDB-lite"/>
    </source>
</evidence>
<reference evidence="2 3" key="1">
    <citation type="submission" date="2016-12" db="EMBL/GenBank/DDBJ databases">
        <authorList>
            <person name="Song W.-J."/>
            <person name="Kurnit D.M."/>
        </authorList>
    </citation>
    <scope>NUCLEOTIDE SEQUENCE [LARGE SCALE GENOMIC DNA]</scope>
    <source>
        <strain evidence="2 3">CECT 9026</strain>
    </source>
</reference>
<name>A0A1N6M5E2_9VIBR</name>